<dbReference type="PANTHER" id="PTHR30574">
    <property type="entry name" value="INNER MEMBRANE PROTEIN YEDE"/>
    <property type="match status" value="1"/>
</dbReference>
<keyword evidence="7 8" id="KW-0472">Membrane</keyword>
<dbReference type="AlphaFoldDB" id="A0A3N4KBN4"/>
<keyword evidence="5 8" id="KW-0812">Transmembrane</keyword>
<dbReference type="PANTHER" id="PTHR30574:SF1">
    <property type="entry name" value="SULPHUR TRANSPORT DOMAIN-CONTAINING PROTEIN"/>
    <property type="match status" value="1"/>
</dbReference>
<keyword evidence="6 8" id="KW-1133">Transmembrane helix</keyword>
<gene>
    <name evidence="9" type="ORF">P167DRAFT_550214</name>
</gene>
<evidence type="ECO:0000256" key="2">
    <source>
        <dbReference type="ARBA" id="ARBA00022448"/>
    </source>
</evidence>
<feature type="transmembrane region" description="Helical" evidence="8">
    <location>
        <begin position="160"/>
        <end position="179"/>
    </location>
</feature>
<dbReference type="GO" id="GO:0005886">
    <property type="term" value="C:plasma membrane"/>
    <property type="evidence" value="ECO:0007669"/>
    <property type="project" value="UniProtKB-SubCell"/>
</dbReference>
<keyword evidence="3" id="KW-1003">Cell membrane</keyword>
<evidence type="ECO:0000313" key="10">
    <source>
        <dbReference type="Proteomes" id="UP000277580"/>
    </source>
</evidence>
<name>A0A3N4KBN4_9PEZI</name>
<dbReference type="OrthoDB" id="10254418at2759"/>
<evidence type="ECO:0000313" key="9">
    <source>
        <dbReference type="EMBL" id="RPB06878.1"/>
    </source>
</evidence>
<keyword evidence="2" id="KW-0813">Transport</keyword>
<dbReference type="InParanoid" id="A0A3N4KBN4"/>
<dbReference type="Pfam" id="PF04143">
    <property type="entry name" value="Sulf_transp"/>
    <property type="match status" value="1"/>
</dbReference>
<protein>
    <submittedName>
        <fullName evidence="9">DUF395-domain-containing protein</fullName>
    </submittedName>
</protein>
<evidence type="ECO:0000256" key="8">
    <source>
        <dbReference type="SAM" id="Phobius"/>
    </source>
</evidence>
<dbReference type="Pfam" id="PF20398">
    <property type="entry name" value="DUF6691"/>
    <property type="match status" value="1"/>
</dbReference>
<feature type="transmembrane region" description="Helical" evidence="8">
    <location>
        <begin position="264"/>
        <end position="282"/>
    </location>
</feature>
<sequence>MFTPVETTIGALLLLQSTTTLLLTTGQPLGASSTLGSTLTSPNLHNLPLLTGMLLATTLTSHTLPTLLPPPSPAVPNQRYILAALLVGAGTRLANGCTSGHLLCGVPHLSIRSIVASAVFFTTAAVTATLSSVWYGTTPACAGGMACSTPSYPSASETTTLLGLLAATTLVSAGTFLLPRRPLSTALVRGWVGVTFALGLLVSGMADARKPLRFLTFRAGLWDPSLAMVVVGAVLPSLVGWGWGVRRVGMPVVGGEWMVRGKEVGARLVGGSVLFGLGWGMAGHVPWDI</sequence>
<feature type="transmembrane region" description="Helical" evidence="8">
    <location>
        <begin position="115"/>
        <end position="135"/>
    </location>
</feature>
<proteinExistence type="predicted"/>
<evidence type="ECO:0000256" key="4">
    <source>
        <dbReference type="ARBA" id="ARBA00022519"/>
    </source>
</evidence>
<keyword evidence="4" id="KW-0997">Cell inner membrane</keyword>
<organism evidence="9 10">
    <name type="scientific">Morchella conica CCBAS932</name>
    <dbReference type="NCBI Taxonomy" id="1392247"/>
    <lineage>
        <taxon>Eukaryota</taxon>
        <taxon>Fungi</taxon>
        <taxon>Dikarya</taxon>
        <taxon>Ascomycota</taxon>
        <taxon>Pezizomycotina</taxon>
        <taxon>Pezizomycetes</taxon>
        <taxon>Pezizales</taxon>
        <taxon>Morchellaceae</taxon>
        <taxon>Morchella</taxon>
    </lineage>
</organism>
<evidence type="ECO:0000256" key="7">
    <source>
        <dbReference type="ARBA" id="ARBA00023136"/>
    </source>
</evidence>
<evidence type="ECO:0000256" key="3">
    <source>
        <dbReference type="ARBA" id="ARBA00022475"/>
    </source>
</evidence>
<dbReference type="EMBL" id="ML119211">
    <property type="protein sequence ID" value="RPB06878.1"/>
    <property type="molecule type" value="Genomic_DNA"/>
</dbReference>
<reference evidence="9 10" key="1">
    <citation type="journal article" date="2018" name="Nat. Ecol. Evol.">
        <title>Pezizomycetes genomes reveal the molecular basis of ectomycorrhizal truffle lifestyle.</title>
        <authorList>
            <person name="Murat C."/>
            <person name="Payen T."/>
            <person name="Noel B."/>
            <person name="Kuo A."/>
            <person name="Morin E."/>
            <person name="Chen J."/>
            <person name="Kohler A."/>
            <person name="Krizsan K."/>
            <person name="Balestrini R."/>
            <person name="Da Silva C."/>
            <person name="Montanini B."/>
            <person name="Hainaut M."/>
            <person name="Levati E."/>
            <person name="Barry K.W."/>
            <person name="Belfiori B."/>
            <person name="Cichocki N."/>
            <person name="Clum A."/>
            <person name="Dockter R.B."/>
            <person name="Fauchery L."/>
            <person name="Guy J."/>
            <person name="Iotti M."/>
            <person name="Le Tacon F."/>
            <person name="Lindquist E.A."/>
            <person name="Lipzen A."/>
            <person name="Malagnac F."/>
            <person name="Mello A."/>
            <person name="Molinier V."/>
            <person name="Miyauchi S."/>
            <person name="Poulain J."/>
            <person name="Riccioni C."/>
            <person name="Rubini A."/>
            <person name="Sitrit Y."/>
            <person name="Splivallo R."/>
            <person name="Traeger S."/>
            <person name="Wang M."/>
            <person name="Zifcakova L."/>
            <person name="Wipf D."/>
            <person name="Zambonelli A."/>
            <person name="Paolocci F."/>
            <person name="Nowrousian M."/>
            <person name="Ottonello S."/>
            <person name="Baldrian P."/>
            <person name="Spatafora J.W."/>
            <person name="Henrissat B."/>
            <person name="Nagy L.G."/>
            <person name="Aury J.M."/>
            <person name="Wincker P."/>
            <person name="Grigoriev I.V."/>
            <person name="Bonfante P."/>
            <person name="Martin F.M."/>
        </authorList>
    </citation>
    <scope>NUCLEOTIDE SEQUENCE [LARGE SCALE GENOMIC DNA]</scope>
    <source>
        <strain evidence="9 10">CCBAS932</strain>
    </source>
</reference>
<feature type="transmembrane region" description="Helical" evidence="8">
    <location>
        <begin position="186"/>
        <end position="206"/>
    </location>
</feature>
<comment type="subcellular location">
    <subcellularLocation>
        <location evidence="1">Cell inner membrane</location>
        <topology evidence="1">Multi-pass membrane protein</topology>
    </subcellularLocation>
</comment>
<evidence type="ECO:0000256" key="6">
    <source>
        <dbReference type="ARBA" id="ARBA00022989"/>
    </source>
</evidence>
<evidence type="ECO:0000256" key="1">
    <source>
        <dbReference type="ARBA" id="ARBA00004429"/>
    </source>
</evidence>
<evidence type="ECO:0000256" key="5">
    <source>
        <dbReference type="ARBA" id="ARBA00022692"/>
    </source>
</evidence>
<dbReference type="InterPro" id="IPR046513">
    <property type="entry name" value="DUF6691"/>
</dbReference>
<keyword evidence="10" id="KW-1185">Reference proteome</keyword>
<dbReference type="Proteomes" id="UP000277580">
    <property type="component" value="Unassembled WGS sequence"/>
</dbReference>
<feature type="transmembrane region" description="Helical" evidence="8">
    <location>
        <begin position="226"/>
        <end position="243"/>
    </location>
</feature>
<accession>A0A3N4KBN4</accession>
<dbReference type="InterPro" id="IPR007272">
    <property type="entry name" value="Sulf_transp_TsuA/YedE"/>
</dbReference>